<keyword evidence="1" id="KW-0472">Membrane</keyword>
<protein>
    <recommendedName>
        <fullName evidence="4">DUF4153 domain-containing protein</fullName>
    </recommendedName>
</protein>
<feature type="transmembrane region" description="Helical" evidence="1">
    <location>
        <begin position="267"/>
        <end position="288"/>
    </location>
</feature>
<organism evidence="2 3">
    <name type="scientific">Flagellimonas profundi</name>
    <dbReference type="NCBI Taxonomy" id="2915620"/>
    <lineage>
        <taxon>Bacteria</taxon>
        <taxon>Pseudomonadati</taxon>
        <taxon>Bacteroidota</taxon>
        <taxon>Flavobacteriia</taxon>
        <taxon>Flavobacteriales</taxon>
        <taxon>Flavobacteriaceae</taxon>
        <taxon>Flagellimonas</taxon>
    </lineage>
</organism>
<evidence type="ECO:0000313" key="2">
    <source>
        <dbReference type="EMBL" id="MBO0342729.1"/>
    </source>
</evidence>
<reference evidence="2 3" key="1">
    <citation type="submission" date="2021-03" db="EMBL/GenBank/DDBJ databases">
        <title>Muricauda lutimaris sp. nov. and Muricauda ruestringensis sp. nov, two marine members of the Flavobacteriaceae isolated from deep sea sediments of Western Pacific.</title>
        <authorList>
            <person name="Zhao S."/>
            <person name="Liu R."/>
        </authorList>
    </citation>
    <scope>NUCLEOTIDE SEQUENCE [LARGE SCALE GENOMIC DNA]</scope>
    <source>
        <strain evidence="2 3">BC31-3-A3</strain>
    </source>
</reference>
<dbReference type="RefSeq" id="WP_207029710.1">
    <property type="nucleotide sequence ID" value="NZ_JAFLNM010000003.1"/>
</dbReference>
<gene>
    <name evidence="2" type="ORF">J0654_13805</name>
</gene>
<keyword evidence="3" id="KW-1185">Reference proteome</keyword>
<accession>A0ABS3FHW2</accession>
<comment type="caution">
    <text evidence="2">The sequence shown here is derived from an EMBL/GenBank/DDBJ whole genome shotgun (WGS) entry which is preliminary data.</text>
</comment>
<keyword evidence="1" id="KW-1133">Transmembrane helix</keyword>
<sequence length="471" mass="55353">MINTQNRSFRAVFAFYDYLGVQTNQNVTNNDYNSPTFKKLLDSLQQQSWELELIISGFAIFGLFTAYDPLRIEMVNAQNEDQVYRFVVYFILNIACSILLFNLLLHVILRGLWIGALGLRYVSGDIEFEKLSYSERFTNYLKKRIISFDRYIANLENYCSVLFAISFLLIFYVLAMTMIILSIVFVANYIIEGSIFPEQFGEIFGAILIVFIIFGMFLTFIDFVTQGWLKKKKWISRIYFPIYWIFSFITLSFLYRPLVYNFLDNRFGKRLILLLAPIYIIILLITSLEYRNSNYLEQDLNSSSIYANRENYLDMMTEEGDFPGSLVIPSKVISQPYLNIFVPFSENLENLVFAYNDSLTPEDDRRGLSSSIRVNSNWSDKITSLSQKDSIRKMYLQTFNEMHSFRIDTLEVDEEFILTTGMKNILGFETFLKISNLAEGKHILRLRRKRKEKDTVVTFTDVILPFWYFKN</sequence>
<keyword evidence="1" id="KW-0812">Transmembrane</keyword>
<evidence type="ECO:0000256" key="1">
    <source>
        <dbReference type="SAM" id="Phobius"/>
    </source>
</evidence>
<feature type="transmembrane region" description="Helical" evidence="1">
    <location>
        <begin position="237"/>
        <end position="255"/>
    </location>
</feature>
<evidence type="ECO:0008006" key="4">
    <source>
        <dbReference type="Google" id="ProtNLM"/>
    </source>
</evidence>
<dbReference type="Proteomes" id="UP000664807">
    <property type="component" value="Unassembled WGS sequence"/>
</dbReference>
<proteinExistence type="predicted"/>
<feature type="transmembrane region" description="Helical" evidence="1">
    <location>
        <begin position="203"/>
        <end position="225"/>
    </location>
</feature>
<dbReference type="EMBL" id="JAFLNM010000003">
    <property type="protein sequence ID" value="MBO0342729.1"/>
    <property type="molecule type" value="Genomic_DNA"/>
</dbReference>
<evidence type="ECO:0000313" key="3">
    <source>
        <dbReference type="Proteomes" id="UP000664807"/>
    </source>
</evidence>
<name>A0ABS3FHW2_9FLAO</name>
<feature type="transmembrane region" description="Helical" evidence="1">
    <location>
        <begin position="87"/>
        <end position="109"/>
    </location>
</feature>
<feature type="transmembrane region" description="Helical" evidence="1">
    <location>
        <begin position="158"/>
        <end position="191"/>
    </location>
</feature>